<gene>
    <name evidence="2" type="ORF">AMK68_00505</name>
</gene>
<feature type="region of interest" description="Disordered" evidence="1">
    <location>
        <begin position="32"/>
        <end position="72"/>
    </location>
</feature>
<dbReference type="Proteomes" id="UP000052020">
    <property type="component" value="Unassembled WGS sequence"/>
</dbReference>
<dbReference type="AlphaFoldDB" id="A0A0S7XQM0"/>
<name>A0A0S7XQM0_9BACT</name>
<comment type="caution">
    <text evidence="2">The sequence shown here is derived from an EMBL/GenBank/DDBJ whole genome shotgun (WGS) entry which is preliminary data.</text>
</comment>
<organism evidence="2 3">
    <name type="scientific">candidate division KD3-62 bacterium DG_56</name>
    <dbReference type="NCBI Taxonomy" id="1704032"/>
    <lineage>
        <taxon>Bacteria</taxon>
        <taxon>candidate division KD3-62</taxon>
    </lineage>
</organism>
<feature type="region of interest" description="Disordered" evidence="1">
    <location>
        <begin position="99"/>
        <end position="118"/>
    </location>
</feature>
<sequence>MDKRHKELILFVVALLVLGAMVVMTLGKVKGKPAARRPEGAKTAVAVAQRPTGPPGDAAGKTVSEGQADEGPLLPYQGNIAVQPRRRDPFIPTVAVGRAAKGNSSSQTPPTVVPQVRTKRPDPFPFSLATLGGPFGGQVRPVEPNGGPSAVSAQPTVEPLVLTGIVANCRSLVAIFRRADKRFFVKPGEQFAGYRVVDISTHRVVLVRGGKHHTVFLGGKL</sequence>
<evidence type="ECO:0000313" key="2">
    <source>
        <dbReference type="EMBL" id="KPJ64802.1"/>
    </source>
</evidence>
<evidence type="ECO:0008006" key="4">
    <source>
        <dbReference type="Google" id="ProtNLM"/>
    </source>
</evidence>
<proteinExistence type="predicted"/>
<accession>A0A0S7XQM0</accession>
<protein>
    <recommendedName>
        <fullName evidence="4">Type II secretion system protein GspC N-terminal domain-containing protein</fullName>
    </recommendedName>
</protein>
<evidence type="ECO:0000313" key="3">
    <source>
        <dbReference type="Proteomes" id="UP000052020"/>
    </source>
</evidence>
<evidence type="ECO:0000256" key="1">
    <source>
        <dbReference type="SAM" id="MobiDB-lite"/>
    </source>
</evidence>
<reference evidence="2 3" key="1">
    <citation type="journal article" date="2015" name="Microbiome">
        <title>Genomic resolution of linkages in carbon, nitrogen, and sulfur cycling among widespread estuary sediment bacteria.</title>
        <authorList>
            <person name="Baker B.J."/>
            <person name="Lazar C.S."/>
            <person name="Teske A.P."/>
            <person name="Dick G.J."/>
        </authorList>
    </citation>
    <scope>NUCLEOTIDE SEQUENCE [LARGE SCALE GENOMIC DNA]</scope>
    <source>
        <strain evidence="2">DG_56</strain>
    </source>
</reference>
<dbReference type="EMBL" id="LIZY01000006">
    <property type="protein sequence ID" value="KPJ64802.1"/>
    <property type="molecule type" value="Genomic_DNA"/>
</dbReference>